<feature type="compositionally biased region" description="Acidic residues" evidence="1">
    <location>
        <begin position="343"/>
        <end position="357"/>
    </location>
</feature>
<keyword evidence="2" id="KW-0732">Signal</keyword>
<evidence type="ECO:0000313" key="5">
    <source>
        <dbReference type="Proteomes" id="UP000695022"/>
    </source>
</evidence>
<accession>A0ABM1EPD8</accession>
<feature type="domain" description="PiggyBac transposable element-derived protein" evidence="4">
    <location>
        <begin position="1"/>
        <end position="309"/>
    </location>
</feature>
<keyword evidence="5" id="KW-1185">Reference proteome</keyword>
<dbReference type="PANTHER" id="PTHR46599">
    <property type="entry name" value="PIGGYBAC TRANSPOSABLE ELEMENT-DERIVED PROTEIN 4"/>
    <property type="match status" value="1"/>
</dbReference>
<evidence type="ECO:0000313" key="6">
    <source>
        <dbReference type="RefSeq" id="XP_014674059.1"/>
    </source>
</evidence>
<feature type="domain" description="PiggyBac transposable element-derived protein 4 C-terminal zinc-finger" evidence="3">
    <location>
        <begin position="396"/>
        <end position="436"/>
    </location>
</feature>
<feature type="region of interest" description="Disordered" evidence="1">
    <location>
        <begin position="342"/>
        <end position="382"/>
    </location>
</feature>
<feature type="signal peptide" evidence="2">
    <location>
        <begin position="1"/>
        <end position="15"/>
    </location>
</feature>
<evidence type="ECO:0000259" key="3">
    <source>
        <dbReference type="Pfam" id="PF13842"/>
    </source>
</evidence>
<feature type="compositionally biased region" description="Basic and acidic residues" evidence="1">
    <location>
        <begin position="370"/>
        <end position="379"/>
    </location>
</feature>
<dbReference type="InterPro" id="IPR032718">
    <property type="entry name" value="PGBD4_Znf_C"/>
</dbReference>
<feature type="chain" id="PRO_5046646829" evidence="2">
    <location>
        <begin position="16"/>
        <end position="442"/>
    </location>
</feature>
<evidence type="ECO:0000256" key="2">
    <source>
        <dbReference type="SAM" id="SignalP"/>
    </source>
</evidence>
<dbReference type="PANTHER" id="PTHR46599:SF3">
    <property type="entry name" value="PIGGYBAC TRANSPOSABLE ELEMENT-DERIVED PROTEIN 4"/>
    <property type="match status" value="1"/>
</dbReference>
<dbReference type="Proteomes" id="UP000695022">
    <property type="component" value="Unplaced"/>
</dbReference>
<name>A0ABM1EPD8_PRICU</name>
<dbReference type="RefSeq" id="XP_014674059.1">
    <property type="nucleotide sequence ID" value="XM_014818573.1"/>
</dbReference>
<protein>
    <submittedName>
        <fullName evidence="6">PiggyBac transposable element-derived protein 4-like</fullName>
    </submittedName>
</protein>
<dbReference type="Pfam" id="PF13842">
    <property type="entry name" value="zf-Tnp_2"/>
    <property type="match status" value="1"/>
</dbReference>
<gene>
    <name evidence="6" type="primary">LOC106814276</name>
</gene>
<dbReference type="Pfam" id="PF13843">
    <property type="entry name" value="DDE_Tnp_1_7"/>
    <property type="match status" value="1"/>
</dbReference>
<dbReference type="InterPro" id="IPR029526">
    <property type="entry name" value="PGBD"/>
</dbReference>
<evidence type="ECO:0000259" key="4">
    <source>
        <dbReference type="Pfam" id="PF13843"/>
    </source>
</evidence>
<proteinExistence type="predicted"/>
<organism evidence="5 6">
    <name type="scientific">Priapulus caudatus</name>
    <name type="common">Priapulid worm</name>
    <dbReference type="NCBI Taxonomy" id="37621"/>
    <lineage>
        <taxon>Eukaryota</taxon>
        <taxon>Metazoa</taxon>
        <taxon>Ecdysozoa</taxon>
        <taxon>Scalidophora</taxon>
        <taxon>Priapulida</taxon>
        <taxon>Priapulimorpha</taxon>
        <taxon>Priapulimorphida</taxon>
        <taxon>Priapulidae</taxon>
        <taxon>Priapulus</taxon>
    </lineage>
</organism>
<reference evidence="6" key="1">
    <citation type="submission" date="2025-08" db="UniProtKB">
        <authorList>
            <consortium name="RefSeq"/>
        </authorList>
    </citation>
    <scope>IDENTIFICATION</scope>
</reference>
<evidence type="ECO:0000256" key="1">
    <source>
        <dbReference type="SAM" id="MobiDB-lite"/>
    </source>
</evidence>
<dbReference type="GeneID" id="106814276"/>
<sequence>MKKFLALFFLTGIISKPELELYWSTNEILSTPIFSKVMPRNRFEIIWSYFHVNDNEARPADDTDRLYKVRPVLDHLVTKFRELYNPGQNISIDEGMLLWRGRLTFRVYNPAKPVKYGIKSYILADSQSGYCWFLKPYCGVGATVGDTVVELLGRLVNQGYILYMDNYYNSVRLAHRLLDLDTHVCGTLRKFRGEPPEIRDLSNADLDVGGVVARHDGSVLCIGWRDKRIVKMVTTVHQDTMTEVHVRERGRADRVAKMKPTCITQYNASMNGVDRVDQNIQYYPFVRKSVKWTKKFVMYLFQIAIYNSFIIYKARNPQGKYKTLLDFTLDIIHSWITVHPDNDSSDNDSSDGGDDNDGGAQPVQHTPRAPARDPGTRLDKKAKKHVLSAIAGTIKKKYPSRRCRVCMRRGLRGETRYICQSCAVPLHKGECFATYHSTQKYY</sequence>